<feature type="region of interest" description="Disordered" evidence="1">
    <location>
        <begin position="610"/>
        <end position="637"/>
    </location>
</feature>
<dbReference type="PANTHER" id="PTHR34819:SF3">
    <property type="entry name" value="CELL SURFACE PROTEIN"/>
    <property type="match status" value="1"/>
</dbReference>
<feature type="signal peptide" evidence="2">
    <location>
        <begin position="1"/>
        <end position="19"/>
    </location>
</feature>
<feature type="compositionally biased region" description="Low complexity" evidence="1">
    <location>
        <begin position="738"/>
        <end position="747"/>
    </location>
</feature>
<dbReference type="Pfam" id="PF01345">
    <property type="entry name" value="DUF11"/>
    <property type="match status" value="5"/>
</dbReference>
<evidence type="ECO:0000256" key="1">
    <source>
        <dbReference type="SAM" id="MobiDB-lite"/>
    </source>
</evidence>
<feature type="domain" description="DUF11" evidence="3">
    <location>
        <begin position="522"/>
        <end position="628"/>
    </location>
</feature>
<feature type="region of interest" description="Disordered" evidence="1">
    <location>
        <begin position="844"/>
        <end position="873"/>
    </location>
</feature>
<dbReference type="InterPro" id="IPR001434">
    <property type="entry name" value="OmcB-like_DUF11"/>
</dbReference>
<gene>
    <name evidence="5" type="ORF">GCM10011365_14000</name>
</gene>
<dbReference type="InterPro" id="IPR026442">
    <property type="entry name" value="IPTL_CTERM"/>
</dbReference>
<dbReference type="Proteomes" id="UP000605253">
    <property type="component" value="Unassembled WGS sequence"/>
</dbReference>
<evidence type="ECO:0000313" key="6">
    <source>
        <dbReference type="Proteomes" id="UP000605253"/>
    </source>
</evidence>
<protein>
    <recommendedName>
        <fullName evidence="7">Repeat protein (TIGR01451 family)</fullName>
    </recommendedName>
</protein>
<evidence type="ECO:0000256" key="2">
    <source>
        <dbReference type="SAM" id="SignalP"/>
    </source>
</evidence>
<dbReference type="InterPro" id="IPR013783">
    <property type="entry name" value="Ig-like_fold"/>
</dbReference>
<feature type="domain" description="DUF11" evidence="3">
    <location>
        <begin position="994"/>
        <end position="1100"/>
    </location>
</feature>
<feature type="region of interest" description="Disordered" evidence="1">
    <location>
        <begin position="732"/>
        <end position="752"/>
    </location>
</feature>
<reference evidence="5" key="2">
    <citation type="submission" date="2020-09" db="EMBL/GenBank/DDBJ databases">
        <authorList>
            <person name="Sun Q."/>
            <person name="Zhou Y."/>
        </authorList>
    </citation>
    <scope>NUCLEOTIDE SEQUENCE</scope>
    <source>
        <strain evidence="5">CGMCC 1.12181</strain>
    </source>
</reference>
<feature type="domain" description="DUF11" evidence="3">
    <location>
        <begin position="640"/>
        <end position="746"/>
    </location>
</feature>
<dbReference type="InterPro" id="IPR051172">
    <property type="entry name" value="Chlamydia_OmcB"/>
</dbReference>
<dbReference type="Pfam" id="PF18203">
    <property type="entry name" value="IPTL-CTERM"/>
    <property type="match status" value="1"/>
</dbReference>
<keyword evidence="6" id="KW-1185">Reference proteome</keyword>
<feature type="domain" description="IPTL-CTERM protein sorting" evidence="4">
    <location>
        <begin position="1112"/>
        <end position="1137"/>
    </location>
</feature>
<evidence type="ECO:0000259" key="4">
    <source>
        <dbReference type="Pfam" id="PF18203"/>
    </source>
</evidence>
<feature type="domain" description="DUF11" evidence="3">
    <location>
        <begin position="758"/>
        <end position="864"/>
    </location>
</feature>
<dbReference type="NCBIfam" id="TIGR01451">
    <property type="entry name" value="B_ant_repeat"/>
    <property type="match status" value="5"/>
</dbReference>
<evidence type="ECO:0008006" key="7">
    <source>
        <dbReference type="Google" id="ProtNLM"/>
    </source>
</evidence>
<sequence>MTKKLLTLVFLCACFAVNAAPGLDGDVTLTTNTTVNEYARVTSIVNAGTIVVTVDDINNLDDSQGIYTNTDLSPGDRIMLYQAQGASYASAGNNTNTYGDFNLNSAGRYEIHEVLSVTGNDIVVAEQGNLCLADQLIYSYSTSHTQVIRVPQFNNLIVNNGVTVSAAPWNGTIGGVLAVDVAGTLTVNGFMDVSGQGFRGGVIDNDSSPASESRPLYYYSSPNDGAEKGESILGFQTEYDNYGGRYGRGAPANGGGGGNGHNAGGGGGANGGNTTWNGQGNPDLSGTNWNQAWDIDGTLTSATTSSGGGRGGYTYGRANLDALTVPPGDPSWNGNNRQELGGLGGRPVPFDDTGRLFFGGGGGAGDGNNNQAGGGGAGGGLIYIIANSIDGSGQILANGADGEDTQGGSNNDAPGGGGGGGTVVISAASFSGPGIFADGGVGGDQLTIGNESEGPGGGGGGGVIAYSGGLTTTSAAGGGNGSSASDSVTEFTPNGATMGGSGLPAESTTAVADLPICTAGADVQVVKNLTSTGPYIAGSTVTYSITVTNNGLNTANNIQVTDTPTNLNINTVSSANCSAFPCTIPFLVNGASEVINVTATIIATGAFDNSTTVTANEPDPDPSNNTDNTGNGGSAGASADVAVTKTLDTAGPYSNGQNIQYTLVVSNNGPDSATNVQVTDTPTNLTINTVSSTNCSAFPCTIPSLANGGSETITVTATINSTGAFDNATAVTADETDPNTGNNNDNTGNGGTAGASADVAVTKTLDTAGPYSNGQSIQYTLVVSNNGPDTATNVQVTDTPTNLTINTVSSINCSAFPCTIPSLANGGSETITVTATINSAGAFDNSTTVNANEPDPDPSNNTDNTGNGGTAGASADVAVTKTLDTAGPYSNGQSIQYTLVVSNNGPDTATNVQVTDTPTNLTINMVTSTNCSAFPCTIPSLANGGSETITVTATINSAGAFDNATNVSADETDPDPSNNDDNTGNGGTAGVSADMAIVKTLLTSGPFSPGQSIQYSLVVSNNGPDTANNVVVTDTPTNLSITSVSSVNCSALPCTIPSMVNGGSETITVTTTINGPGNFDNAAAVTADETDPVTTNNQDNTGNGGSVTAPAQPVPSLSQWAMLILVSLMALLGIRRRLD</sequence>
<proteinExistence type="predicted"/>
<evidence type="ECO:0000313" key="5">
    <source>
        <dbReference type="EMBL" id="GGF93933.1"/>
    </source>
</evidence>
<organism evidence="5 6">
    <name type="scientific">Marinicella pacifica</name>
    <dbReference type="NCBI Taxonomy" id="1171543"/>
    <lineage>
        <taxon>Bacteria</taxon>
        <taxon>Pseudomonadati</taxon>
        <taxon>Pseudomonadota</taxon>
        <taxon>Gammaproteobacteria</taxon>
        <taxon>Lysobacterales</taxon>
        <taxon>Marinicellaceae</taxon>
        <taxon>Marinicella</taxon>
    </lineage>
</organism>
<feature type="region of interest" description="Disordered" evidence="1">
    <location>
        <begin position="965"/>
        <end position="990"/>
    </location>
</feature>
<keyword evidence="2" id="KW-0732">Signal</keyword>
<dbReference type="NCBIfam" id="TIGR04174">
    <property type="entry name" value="IPTL_CTERM"/>
    <property type="match status" value="1"/>
</dbReference>
<reference evidence="5" key="1">
    <citation type="journal article" date="2014" name="Int. J. Syst. Evol. Microbiol.">
        <title>Complete genome sequence of Corynebacterium casei LMG S-19264T (=DSM 44701T), isolated from a smear-ripened cheese.</title>
        <authorList>
            <consortium name="US DOE Joint Genome Institute (JGI-PGF)"/>
            <person name="Walter F."/>
            <person name="Albersmeier A."/>
            <person name="Kalinowski J."/>
            <person name="Ruckert C."/>
        </authorList>
    </citation>
    <scope>NUCLEOTIDE SEQUENCE</scope>
    <source>
        <strain evidence="5">CGMCC 1.12181</strain>
    </source>
</reference>
<feature type="compositionally biased region" description="Gly residues" evidence="1">
    <location>
        <begin position="253"/>
        <end position="271"/>
    </location>
</feature>
<dbReference type="PANTHER" id="PTHR34819">
    <property type="entry name" value="LARGE CYSTEINE-RICH PERIPLASMIC PROTEIN OMCB"/>
    <property type="match status" value="1"/>
</dbReference>
<dbReference type="EMBL" id="BMEO01000005">
    <property type="protein sequence ID" value="GGF93933.1"/>
    <property type="molecule type" value="Genomic_DNA"/>
</dbReference>
<feature type="compositionally biased region" description="Low complexity" evidence="1">
    <location>
        <begin position="272"/>
        <end position="281"/>
    </location>
</feature>
<dbReference type="InterPro" id="IPR047589">
    <property type="entry name" value="DUF11_rpt"/>
</dbReference>
<feature type="region of interest" description="Disordered" evidence="1">
    <location>
        <begin position="1090"/>
        <end position="1110"/>
    </location>
</feature>
<dbReference type="AlphaFoldDB" id="A0A917CPB3"/>
<dbReference type="Gene3D" id="2.60.40.3080">
    <property type="match status" value="2"/>
</dbReference>
<feature type="region of interest" description="Disordered" evidence="1">
    <location>
        <begin position="396"/>
        <end position="420"/>
    </location>
</feature>
<feature type="region of interest" description="Disordered" evidence="1">
    <location>
        <begin position="253"/>
        <end position="291"/>
    </location>
</feature>
<dbReference type="Gene3D" id="2.60.40.10">
    <property type="entry name" value="Immunoglobulins"/>
    <property type="match status" value="1"/>
</dbReference>
<dbReference type="RefSeq" id="WP_188365001.1">
    <property type="nucleotide sequence ID" value="NZ_BAABJF010000002.1"/>
</dbReference>
<comment type="caution">
    <text evidence="5">The sequence shown here is derived from an EMBL/GenBank/DDBJ whole genome shotgun (WGS) entry which is preliminary data.</text>
</comment>
<name>A0A917CPB3_9GAMM</name>
<feature type="domain" description="DUF11" evidence="3">
    <location>
        <begin position="876"/>
        <end position="982"/>
    </location>
</feature>
<accession>A0A917CPB3</accession>
<evidence type="ECO:0000259" key="3">
    <source>
        <dbReference type="Pfam" id="PF01345"/>
    </source>
</evidence>
<feature type="compositionally biased region" description="Polar residues" evidence="1">
    <location>
        <begin position="282"/>
        <end position="291"/>
    </location>
</feature>
<feature type="chain" id="PRO_5036927114" description="Repeat protein (TIGR01451 family)" evidence="2">
    <location>
        <begin position="20"/>
        <end position="1139"/>
    </location>
</feature>